<dbReference type="Gene3D" id="1.10.3090.10">
    <property type="entry name" value="cca-adding enzyme, domain 2"/>
    <property type="match status" value="1"/>
</dbReference>
<evidence type="ECO:0000313" key="3">
    <source>
        <dbReference type="EMBL" id="OPJ57040.1"/>
    </source>
</evidence>
<keyword evidence="1" id="KW-0547">Nucleotide-binding</keyword>
<keyword evidence="3" id="KW-0808">Transferase</keyword>
<proteinExistence type="predicted"/>
<accession>A0A1V4IAZ3</accession>
<dbReference type="STRING" id="29349.CLOTH_03220"/>
<dbReference type="AlphaFoldDB" id="A0A1V4IAZ3"/>
<evidence type="ECO:0000256" key="1">
    <source>
        <dbReference type="ARBA" id="ARBA00022741"/>
    </source>
</evidence>
<dbReference type="CDD" id="cd00077">
    <property type="entry name" value="HDc"/>
    <property type="match status" value="1"/>
</dbReference>
<sequence length="209" mass="24457">MKDIKEFFEEIDKHLMNDEKPSIYFNQLLENEELFRKYPFSFISDLEKVPQSPVHHPEGSVWNHTMLVVDNAARRKEDSKNPKVLMWSALLHDIGKTSTTKVRKEKITSYDHDKVGKELAVEFLSKFVSDKKFIEDVSNMVRWHMQTLFVVKELPFSDIKAMVSEVSVDEIALLSLCDRLGRGNMNNDKINEERENIKAFLLKCQEHLV</sequence>
<dbReference type="PANTHER" id="PTHR47545:SF2">
    <property type="entry name" value="CC-ADDING TRNA NUCLEOTIDYLTRANSFERASE"/>
    <property type="match status" value="1"/>
</dbReference>
<dbReference type="SUPFAM" id="SSF109604">
    <property type="entry name" value="HD-domain/PDEase-like"/>
    <property type="match status" value="1"/>
</dbReference>
<dbReference type="NCBIfam" id="TIGR00277">
    <property type="entry name" value="HDIG"/>
    <property type="match status" value="1"/>
</dbReference>
<dbReference type="SMART" id="SM00471">
    <property type="entry name" value="HDc"/>
    <property type="match status" value="1"/>
</dbReference>
<keyword evidence="3" id="KW-0548">Nucleotidyltransferase</keyword>
<dbReference type="InterPro" id="IPR003607">
    <property type="entry name" value="HD/PDEase_dom"/>
</dbReference>
<protein>
    <submittedName>
        <fullName evidence="3">Multifunctional CCA protein</fullName>
        <ecNumber evidence="3">2.7.7.72</ecNumber>
    </submittedName>
</protein>
<dbReference type="GO" id="GO:0000166">
    <property type="term" value="F:nucleotide binding"/>
    <property type="evidence" value="ECO:0007669"/>
    <property type="project" value="UniProtKB-KW"/>
</dbReference>
<dbReference type="EMBL" id="MZGW01000001">
    <property type="protein sequence ID" value="OPJ57040.1"/>
    <property type="molecule type" value="Genomic_DNA"/>
</dbReference>
<dbReference type="RefSeq" id="WP_079410565.1">
    <property type="nucleotide sequence ID" value="NZ_MZGW01000001.1"/>
</dbReference>
<dbReference type="InterPro" id="IPR050124">
    <property type="entry name" value="tRNA_CCA-adding_enzyme"/>
</dbReference>
<gene>
    <name evidence="3" type="primary">cca_2</name>
    <name evidence="3" type="ORF">CLOTH_03220</name>
</gene>
<reference evidence="3 4" key="1">
    <citation type="submission" date="2017-03" db="EMBL/GenBank/DDBJ databases">
        <title>Genome sequence of Clostridium thermoalcaliphilum DSM 7309.</title>
        <authorList>
            <person name="Poehlein A."/>
            <person name="Daniel R."/>
        </authorList>
    </citation>
    <scope>NUCLEOTIDE SEQUENCE [LARGE SCALE GENOMIC DNA]</scope>
    <source>
        <strain evidence="3 4">DSM 7309</strain>
    </source>
</reference>
<dbReference type="Pfam" id="PF01966">
    <property type="entry name" value="HD"/>
    <property type="match status" value="1"/>
</dbReference>
<dbReference type="InterPro" id="IPR006675">
    <property type="entry name" value="HDIG_dom"/>
</dbReference>
<dbReference type="OrthoDB" id="9805698at2"/>
<name>A0A1V4IAZ3_9FIRM</name>
<dbReference type="InterPro" id="IPR006674">
    <property type="entry name" value="HD_domain"/>
</dbReference>
<evidence type="ECO:0000313" key="4">
    <source>
        <dbReference type="Proteomes" id="UP000190140"/>
    </source>
</evidence>
<dbReference type="Proteomes" id="UP000190140">
    <property type="component" value="Unassembled WGS sequence"/>
</dbReference>
<dbReference type="EC" id="2.7.7.72" evidence="3"/>
<dbReference type="GO" id="GO:0004810">
    <property type="term" value="F:CCA tRNA nucleotidyltransferase activity"/>
    <property type="evidence" value="ECO:0007669"/>
    <property type="project" value="UniProtKB-EC"/>
</dbReference>
<dbReference type="PANTHER" id="PTHR47545">
    <property type="entry name" value="MULTIFUNCTIONAL CCA PROTEIN"/>
    <property type="match status" value="1"/>
</dbReference>
<keyword evidence="4" id="KW-1185">Reference proteome</keyword>
<feature type="domain" description="HD/PDEase" evidence="2">
    <location>
        <begin position="57"/>
        <end position="192"/>
    </location>
</feature>
<comment type="caution">
    <text evidence="3">The sequence shown here is derived from an EMBL/GenBank/DDBJ whole genome shotgun (WGS) entry which is preliminary data.</text>
</comment>
<evidence type="ECO:0000259" key="2">
    <source>
        <dbReference type="SMART" id="SM00471"/>
    </source>
</evidence>
<organism evidence="3 4">
    <name type="scientific">Alkalithermobacter paradoxus</name>
    <dbReference type="NCBI Taxonomy" id="29349"/>
    <lineage>
        <taxon>Bacteria</taxon>
        <taxon>Bacillati</taxon>
        <taxon>Bacillota</taxon>
        <taxon>Clostridia</taxon>
        <taxon>Peptostreptococcales</taxon>
        <taxon>Tepidibacteraceae</taxon>
        <taxon>Alkalithermobacter</taxon>
    </lineage>
</organism>